<accession>A0ACA9Y012</accession>
<proteinExistence type="predicted"/>
<organism evidence="1 2">
    <name type="scientific">[Candida] jaroonii</name>
    <dbReference type="NCBI Taxonomy" id="467808"/>
    <lineage>
        <taxon>Eukaryota</taxon>
        <taxon>Fungi</taxon>
        <taxon>Dikarya</taxon>
        <taxon>Ascomycota</taxon>
        <taxon>Saccharomycotina</taxon>
        <taxon>Pichiomycetes</taxon>
        <taxon>Debaryomycetaceae</taxon>
        <taxon>Yamadazyma</taxon>
    </lineage>
</organism>
<protein>
    <submittedName>
        <fullName evidence="1">Octanoyltransferase, mitochondrial</fullName>
    </submittedName>
</protein>
<gene>
    <name evidence="1" type="ORF">CLIB1444_01S01266</name>
</gene>
<dbReference type="EMBL" id="CALSDN010000001">
    <property type="protein sequence ID" value="CAH6718196.1"/>
    <property type="molecule type" value="Genomic_DNA"/>
</dbReference>
<dbReference type="Proteomes" id="UP001152531">
    <property type="component" value="Unassembled WGS sequence"/>
</dbReference>
<comment type="caution">
    <text evidence="1">The sequence shown here is derived from an EMBL/GenBank/DDBJ whole genome shotgun (WGS) entry which is preliminary data.</text>
</comment>
<name>A0ACA9Y012_9ASCO</name>
<evidence type="ECO:0000313" key="1">
    <source>
        <dbReference type="EMBL" id="CAH6718196.1"/>
    </source>
</evidence>
<evidence type="ECO:0000313" key="2">
    <source>
        <dbReference type="Proteomes" id="UP001152531"/>
    </source>
</evidence>
<reference evidence="1" key="1">
    <citation type="submission" date="2022-06" db="EMBL/GenBank/DDBJ databases">
        <authorList>
            <person name="Legras J.-L."/>
            <person name="Devillers H."/>
            <person name="Grondin C."/>
        </authorList>
    </citation>
    <scope>NUCLEOTIDE SEQUENCE</scope>
    <source>
        <strain evidence="1">CLIB 1444</strain>
    </source>
</reference>
<sequence length="298" mass="34211">MRLVRFNSSCTKFQPLIENYKTLRHVHFDGITPFKEGQELQDQILKANLSFKEIESKIKKNQVDLAKQGFEVSEYEQGLLDKILDMKPFPTLLTFEFNNVYTGGKKLKKDPTLPQQIENYRKLGCDYYQLERGGDVTWHGNGQLVAYLILDLKKFSNLSVRCFVDSVLLRSIQDLLRKNYKLESQLDANPGVWVENGSQLDKIASIGTNIQRGITTYGIGLNVKPELKFLNSFVMCGLPSVKATSIQELRPTENLTIKEVSMLYSKEIAKNLGIERVEHLNGEDVKQQQQQMEQEKQQ</sequence>
<keyword evidence="2" id="KW-1185">Reference proteome</keyword>